<gene>
    <name evidence="2" type="ORF">B4167_2346</name>
</gene>
<dbReference type="Proteomes" id="UP000032076">
    <property type="component" value="Unassembled WGS sequence"/>
</dbReference>
<accession>A0A0D0FAI6</accession>
<proteinExistence type="predicted"/>
<dbReference type="EMBL" id="JXLU01000056">
    <property type="protein sequence ID" value="KIO73205.1"/>
    <property type="molecule type" value="Genomic_DNA"/>
</dbReference>
<feature type="signal peptide" evidence="1">
    <location>
        <begin position="1"/>
        <end position="18"/>
    </location>
</feature>
<sequence length="131" mass="14779">MRGLFLSFLSLLSMVLLLTGCNEQTSSNKEVKQPLTVELSTIPSNPKANELVTINLKVKQGNKILADKDVDKVTYKIWKQGSKKIKKTYKAKKDDKGNYYLKKNSNPILSIICNIQLSLGTNFTKKPRSFL</sequence>
<name>A0A0D0FAI6_9BACI</name>
<organism evidence="2 3">
    <name type="scientific">Caldibacillus thermoamylovorans</name>
    <dbReference type="NCBI Taxonomy" id="35841"/>
    <lineage>
        <taxon>Bacteria</taxon>
        <taxon>Bacillati</taxon>
        <taxon>Bacillota</taxon>
        <taxon>Bacilli</taxon>
        <taxon>Bacillales</taxon>
        <taxon>Bacillaceae</taxon>
        <taxon>Caldibacillus</taxon>
    </lineage>
</organism>
<protein>
    <recommendedName>
        <fullName evidence="4">YtkA-like domain-containing protein</fullName>
    </recommendedName>
</protein>
<evidence type="ECO:0000313" key="2">
    <source>
        <dbReference type="EMBL" id="KIO73205.1"/>
    </source>
</evidence>
<evidence type="ECO:0000313" key="3">
    <source>
        <dbReference type="Proteomes" id="UP000032076"/>
    </source>
</evidence>
<evidence type="ECO:0000256" key="1">
    <source>
        <dbReference type="SAM" id="SignalP"/>
    </source>
</evidence>
<reference evidence="2 3" key="1">
    <citation type="submission" date="2015-01" db="EMBL/GenBank/DDBJ databases">
        <title>Draft Genome Sequences of Four Bacillus thermoamylovorans Strains, Isolated From Food Products.</title>
        <authorList>
            <person name="Krawcyk A.O."/>
            <person name="Berendsen E.M."/>
            <person name="Eijlander R.T."/>
            <person name="de Jong A."/>
            <person name="Wells-Bennik M."/>
            <person name="Kuipers O.P."/>
        </authorList>
    </citation>
    <scope>NUCLEOTIDE SEQUENCE [LARGE SCALE GENOMIC DNA]</scope>
    <source>
        <strain evidence="2 3">B4167</strain>
    </source>
</reference>
<dbReference type="AlphaFoldDB" id="A0A0D0FAI6"/>
<feature type="chain" id="PRO_5044365212" description="YtkA-like domain-containing protein" evidence="1">
    <location>
        <begin position="19"/>
        <end position="131"/>
    </location>
</feature>
<comment type="caution">
    <text evidence="2">The sequence shown here is derived from an EMBL/GenBank/DDBJ whole genome shotgun (WGS) entry which is preliminary data.</text>
</comment>
<dbReference type="PROSITE" id="PS51257">
    <property type="entry name" value="PROKAR_LIPOPROTEIN"/>
    <property type="match status" value="1"/>
</dbReference>
<evidence type="ECO:0008006" key="4">
    <source>
        <dbReference type="Google" id="ProtNLM"/>
    </source>
</evidence>
<keyword evidence="1" id="KW-0732">Signal</keyword>